<evidence type="ECO:0000256" key="2">
    <source>
        <dbReference type="SAM" id="MobiDB-lite"/>
    </source>
</evidence>
<feature type="domain" description="Threonine/serine exporter-like N-terminal" evidence="4">
    <location>
        <begin position="347"/>
        <end position="470"/>
    </location>
</feature>
<dbReference type="OrthoDB" id="413008at2759"/>
<feature type="compositionally biased region" description="Polar residues" evidence="2">
    <location>
        <begin position="17"/>
        <end position="32"/>
    </location>
</feature>
<dbReference type="EMBL" id="MCGO01000029">
    <property type="protein sequence ID" value="ORY42364.1"/>
    <property type="molecule type" value="Genomic_DNA"/>
</dbReference>
<dbReference type="PANTHER" id="PTHR31082">
    <property type="entry name" value="PHEROMONE-REGULATED MEMBRANE PROTEIN 10"/>
    <property type="match status" value="1"/>
</dbReference>
<dbReference type="GO" id="GO:0022857">
    <property type="term" value="F:transmembrane transporter activity"/>
    <property type="evidence" value="ECO:0007669"/>
    <property type="project" value="InterPro"/>
</dbReference>
<reference evidence="5 6" key="1">
    <citation type="submission" date="2016-07" db="EMBL/GenBank/DDBJ databases">
        <title>Pervasive Adenine N6-methylation of Active Genes in Fungi.</title>
        <authorList>
            <consortium name="DOE Joint Genome Institute"/>
            <person name="Mondo S.J."/>
            <person name="Dannebaum R.O."/>
            <person name="Kuo R.C."/>
            <person name="Labutti K."/>
            <person name="Haridas S."/>
            <person name="Kuo A."/>
            <person name="Salamov A."/>
            <person name="Ahrendt S.R."/>
            <person name="Lipzen A."/>
            <person name="Sullivan W."/>
            <person name="Andreopoulos W.B."/>
            <person name="Clum A."/>
            <person name="Lindquist E."/>
            <person name="Daum C."/>
            <person name="Ramamoorthy G.K."/>
            <person name="Gryganskyi A."/>
            <person name="Culley D."/>
            <person name="Magnuson J.K."/>
            <person name="James T.Y."/>
            <person name="O'Malley M.A."/>
            <person name="Stajich J.E."/>
            <person name="Spatafora J.W."/>
            <person name="Visel A."/>
            <person name="Grigoriev I.V."/>
        </authorList>
    </citation>
    <scope>NUCLEOTIDE SEQUENCE [LARGE SCALE GENOMIC DNA]</scope>
    <source>
        <strain evidence="5 6">JEL800</strain>
    </source>
</reference>
<keyword evidence="3" id="KW-1133">Transmembrane helix</keyword>
<feature type="transmembrane region" description="Helical" evidence="3">
    <location>
        <begin position="395"/>
        <end position="414"/>
    </location>
</feature>
<feature type="region of interest" description="Disordered" evidence="2">
    <location>
        <begin position="1"/>
        <end position="38"/>
    </location>
</feature>
<dbReference type="InterPro" id="IPR051361">
    <property type="entry name" value="ThrE/Ser_Exporter"/>
</dbReference>
<gene>
    <name evidence="5" type="ORF">BCR33DRAFT_786559</name>
</gene>
<evidence type="ECO:0000313" key="6">
    <source>
        <dbReference type="Proteomes" id="UP000193642"/>
    </source>
</evidence>
<evidence type="ECO:0000256" key="3">
    <source>
        <dbReference type="SAM" id="Phobius"/>
    </source>
</evidence>
<dbReference type="AlphaFoldDB" id="A0A1Y2C657"/>
<protein>
    <recommendedName>
        <fullName evidence="4">Threonine/serine exporter-like N-terminal domain-containing protein</fullName>
    </recommendedName>
</protein>
<feature type="transmembrane region" description="Helical" evidence="3">
    <location>
        <begin position="366"/>
        <end position="383"/>
    </location>
</feature>
<organism evidence="5 6">
    <name type="scientific">Rhizoclosmatium globosum</name>
    <dbReference type="NCBI Taxonomy" id="329046"/>
    <lineage>
        <taxon>Eukaryota</taxon>
        <taxon>Fungi</taxon>
        <taxon>Fungi incertae sedis</taxon>
        <taxon>Chytridiomycota</taxon>
        <taxon>Chytridiomycota incertae sedis</taxon>
        <taxon>Chytridiomycetes</taxon>
        <taxon>Chytridiales</taxon>
        <taxon>Chytriomycetaceae</taxon>
        <taxon>Rhizoclosmatium</taxon>
    </lineage>
</organism>
<proteinExistence type="inferred from homology"/>
<dbReference type="InterPro" id="IPR010619">
    <property type="entry name" value="ThrE-like_N"/>
</dbReference>
<dbReference type="Proteomes" id="UP000193642">
    <property type="component" value="Unassembled WGS sequence"/>
</dbReference>
<evidence type="ECO:0000256" key="1">
    <source>
        <dbReference type="ARBA" id="ARBA00034125"/>
    </source>
</evidence>
<comment type="caution">
    <text evidence="5">The sequence shown here is derived from an EMBL/GenBank/DDBJ whole genome shotgun (WGS) entry which is preliminary data.</text>
</comment>
<evidence type="ECO:0000259" key="4">
    <source>
        <dbReference type="Pfam" id="PF06738"/>
    </source>
</evidence>
<dbReference type="PANTHER" id="PTHR31082:SF4">
    <property type="entry name" value="PHEROMONE-REGULATED MEMBRANE PROTEIN 10"/>
    <property type="match status" value="1"/>
</dbReference>
<feature type="transmembrane region" description="Helical" evidence="3">
    <location>
        <begin position="453"/>
        <end position="474"/>
    </location>
</feature>
<keyword evidence="3" id="KW-0812">Transmembrane</keyword>
<evidence type="ECO:0000313" key="5">
    <source>
        <dbReference type="EMBL" id="ORY42364.1"/>
    </source>
</evidence>
<feature type="transmembrane region" description="Helical" evidence="3">
    <location>
        <begin position="343"/>
        <end position="360"/>
    </location>
</feature>
<accession>A0A1Y2C657</accession>
<dbReference type="Pfam" id="PF06738">
    <property type="entry name" value="ThrE"/>
    <property type="match status" value="1"/>
</dbReference>
<sequence length="514" mass="57074">MDAPRYSEEYLPPINPISVSQSRGGTIQNSHDSLPVIESAPTTAEIASKKSTTDELLELLDRFSHHKRVSMSPLNVDDSDDDSDAETLDDFDEVEEDDDQNDKDRAMKRKQTRIARAVTKIENRKRDKHLDQFLVLLGNSLQEYGCPTATMETHMEHVAEGLGRPTRFAFFDGYAFATWKGENGRDQTLLFGTYSGLNLYKLQLCDELTRHVAAYSRPSDRIHTAFFERLNYSPQTKTILRYIGGTLFGVRLRGSYTSYDPEQGSLVNMTDKILELAAVSPNLFGQYKRANSKKLKKKHTTFVITDEGDGRGKKQEPSINRAPTLRHADVDTRRTSTLSTMGIGSYFSIMVCFTCAVFFDGLWNDVAASFVIGLALGVVSLLCSRDWNWMRICEFLSAVIIGFCIRLMSIWNWAICPGSVTIATFINLVQGTNITLAVMELASKHPGAGVSRLGYSLTITALIGIGLQFGNAVASGIAAQTVSNTDLLQNCSAGMSIPTQWGCLFRRCLYCSST</sequence>
<feature type="compositionally biased region" description="Acidic residues" evidence="2">
    <location>
        <begin position="77"/>
        <end position="101"/>
    </location>
</feature>
<comment type="similarity">
    <text evidence="1">Belongs to the ThrE exporter (TC 2.A.79) family.</text>
</comment>
<feature type="region of interest" description="Disordered" evidence="2">
    <location>
        <begin position="71"/>
        <end position="109"/>
    </location>
</feature>
<name>A0A1Y2C657_9FUNG</name>
<keyword evidence="6" id="KW-1185">Reference proteome</keyword>
<keyword evidence="3" id="KW-0472">Membrane</keyword>